<evidence type="ECO:0000256" key="2">
    <source>
        <dbReference type="ARBA" id="ARBA00023015"/>
    </source>
</evidence>
<reference evidence="8" key="1">
    <citation type="submission" date="2017-06" db="EMBL/GenBank/DDBJ databases">
        <authorList>
            <person name="Varghese N."/>
            <person name="Submissions S."/>
        </authorList>
    </citation>
    <scope>NUCLEOTIDE SEQUENCE [LARGE SCALE GENOMIC DNA]</scope>
    <source>
        <strain evidence="8">JCM 23211</strain>
    </source>
</reference>
<keyword evidence="2" id="KW-0805">Transcription regulation</keyword>
<feature type="DNA-binding region" description="OmpR/PhoB-type" evidence="5">
    <location>
        <begin position="1"/>
        <end position="102"/>
    </location>
</feature>
<evidence type="ECO:0000259" key="6">
    <source>
        <dbReference type="PROSITE" id="PS51755"/>
    </source>
</evidence>
<dbReference type="Pfam" id="PF00486">
    <property type="entry name" value="Trans_reg_C"/>
    <property type="match status" value="1"/>
</dbReference>
<dbReference type="InterPro" id="IPR036388">
    <property type="entry name" value="WH-like_DNA-bd_sf"/>
</dbReference>
<dbReference type="GO" id="GO:0003677">
    <property type="term" value="F:DNA binding"/>
    <property type="evidence" value="ECO:0007669"/>
    <property type="project" value="UniProtKB-UniRule"/>
</dbReference>
<dbReference type="GO" id="GO:0000160">
    <property type="term" value="P:phosphorelay signal transduction system"/>
    <property type="evidence" value="ECO:0007669"/>
    <property type="project" value="InterPro"/>
</dbReference>
<dbReference type="InterPro" id="IPR005158">
    <property type="entry name" value="BTAD"/>
</dbReference>
<evidence type="ECO:0000256" key="4">
    <source>
        <dbReference type="ARBA" id="ARBA00023163"/>
    </source>
</evidence>
<keyword evidence="4" id="KW-0804">Transcription</keyword>
<evidence type="ECO:0000256" key="5">
    <source>
        <dbReference type="PROSITE-ProRule" id="PRU01091"/>
    </source>
</evidence>
<dbReference type="Gene3D" id="1.25.40.10">
    <property type="entry name" value="Tetratricopeptide repeat domain"/>
    <property type="match status" value="1"/>
</dbReference>
<dbReference type="InterPro" id="IPR011990">
    <property type="entry name" value="TPR-like_helical_dom_sf"/>
</dbReference>
<proteinExistence type="inferred from homology"/>
<dbReference type="SUPFAM" id="SSF48452">
    <property type="entry name" value="TPR-like"/>
    <property type="match status" value="1"/>
</dbReference>
<dbReference type="InterPro" id="IPR051677">
    <property type="entry name" value="AfsR-DnrI-RedD_regulator"/>
</dbReference>
<dbReference type="Gene3D" id="1.10.10.10">
    <property type="entry name" value="Winged helix-like DNA-binding domain superfamily/Winged helix DNA-binding domain"/>
    <property type="match status" value="1"/>
</dbReference>
<dbReference type="PROSITE" id="PS51755">
    <property type="entry name" value="OMPR_PHOB"/>
    <property type="match status" value="1"/>
</dbReference>
<dbReference type="SMART" id="SM01043">
    <property type="entry name" value="BTAD"/>
    <property type="match status" value="1"/>
</dbReference>
<accession>A0A239G4M3</accession>
<dbReference type="InterPro" id="IPR001867">
    <property type="entry name" value="OmpR/PhoB-type_DNA-bd"/>
</dbReference>
<dbReference type="PANTHER" id="PTHR35807">
    <property type="entry name" value="TRANSCRIPTIONAL REGULATOR REDD-RELATED"/>
    <property type="match status" value="1"/>
</dbReference>
<dbReference type="PANTHER" id="PTHR35807:SF1">
    <property type="entry name" value="TRANSCRIPTIONAL REGULATOR REDD"/>
    <property type="match status" value="1"/>
</dbReference>
<keyword evidence="3 5" id="KW-0238">DNA-binding</keyword>
<dbReference type="Pfam" id="PF13191">
    <property type="entry name" value="AAA_16"/>
    <property type="match status" value="1"/>
</dbReference>
<dbReference type="RefSeq" id="WP_089244842.1">
    <property type="nucleotide sequence ID" value="NZ_FZOW01000004.1"/>
</dbReference>
<dbReference type="SUPFAM" id="SSF52540">
    <property type="entry name" value="P-loop containing nucleoside triphosphate hydrolases"/>
    <property type="match status" value="1"/>
</dbReference>
<dbReference type="Gene3D" id="3.40.50.300">
    <property type="entry name" value="P-loop containing nucleotide triphosphate hydrolases"/>
    <property type="match status" value="1"/>
</dbReference>
<dbReference type="InterPro" id="IPR027417">
    <property type="entry name" value="P-loop_NTPase"/>
</dbReference>
<dbReference type="Pfam" id="PF03704">
    <property type="entry name" value="BTAD"/>
    <property type="match status" value="1"/>
</dbReference>
<evidence type="ECO:0000313" key="8">
    <source>
        <dbReference type="Proteomes" id="UP000198327"/>
    </source>
</evidence>
<evidence type="ECO:0000256" key="1">
    <source>
        <dbReference type="ARBA" id="ARBA00005820"/>
    </source>
</evidence>
<evidence type="ECO:0000256" key="3">
    <source>
        <dbReference type="ARBA" id="ARBA00023125"/>
    </source>
</evidence>
<gene>
    <name evidence="7" type="ORF">SAMN05421642_10437</name>
</gene>
<dbReference type="InterPro" id="IPR016032">
    <property type="entry name" value="Sig_transdc_resp-reg_C-effctor"/>
</dbReference>
<evidence type="ECO:0000313" key="7">
    <source>
        <dbReference type="EMBL" id="SNS63443.1"/>
    </source>
</evidence>
<dbReference type="SMART" id="SM00862">
    <property type="entry name" value="Trans_reg_C"/>
    <property type="match status" value="1"/>
</dbReference>
<dbReference type="EMBL" id="FZOW01000004">
    <property type="protein sequence ID" value="SNS63443.1"/>
    <property type="molecule type" value="Genomic_DNA"/>
</dbReference>
<dbReference type="CDD" id="cd15831">
    <property type="entry name" value="BTAD"/>
    <property type="match status" value="1"/>
</dbReference>
<dbReference type="InterPro" id="IPR041664">
    <property type="entry name" value="AAA_16"/>
</dbReference>
<dbReference type="SUPFAM" id="SSF46894">
    <property type="entry name" value="C-terminal effector domain of the bipartite response regulators"/>
    <property type="match status" value="1"/>
</dbReference>
<sequence>MTSQSVSISLFGNTRATVDGRPVDLGSRGQRAVLARLVAAGPRIVSTDELIEDLWAGAPPPSALGALQVNVSNLRRVLEPGRAPRSRATVLVSAPPGYALQLPPDAVDVWRFERLLVDASRAVDTRTRTEILTEALDMWQAMPYAEVADVSWAKTVADRALEQRRAAFEECARALLDLGEPAQVVVDMERLVRHVPHREEGVRLLALALYRSGRQAEALAALRACRTYLADELGIDPGPALRDIETDILGHSPALSGRESALPVPLPATESLAAPEEPADVDGRPEDLRALLAVAERSGTGRFAVVWISGEAGEGKSTLAGRLSRALSRTGWSVGWGQCPEVDGAPPGWAWTEVLTALADVRPIDERIRARLAPVLDGDNTEDASGGPFWLGKSASEYLHELGTDAPILLVLDDVHRADALTLGMLRQIANDSRGQRILLVATYRASEVTDDLTATWATMTDVDSTWMPLRGVDRARTAELAAHFGLADPTAAVVDLLVERTGGNPLFLRELARLIASEGTAAAKEGVPLGVSDVLRRRLSRLPDRTLVTLRSAAVLGRDVDLDLLAAFTGVDEDRMLDDLEPAVLAGLLSEPGADRLRFTHALIRDTLYFDLPRLRRTRAHGAALRVLEHSAPDDLAALAHHAALGATAATARDAVAHIVAAARRAESLSSHTDALQLWNSAVQTLNSASGSTDRERLDLLVPLVGSLARAGNTVDARGRRQQAIDLAIAVGDRTALVDAITAWTAPVIWHIRDSAPDAGILDPIASLLQDDSLPDSDRALVLVAKFFELEGLDDAAAVSSAQEALTLAESVGEPRILCAALNAFGYLAYGPDFPSERRPRAQQLMSIAADHGFTEYEALAHYQLFLACNSDVDLLAARTHVGAAVRLASGSALTQLLGVLNIYGALVDVLAGRYENALATYSAISATMNEQSEWHGDESGAMGRLSVAVATGTFTDVVPTLADLDENLPVVMRNALVLALAENDEMEAARRLWRVTEPHARDYLWRGMTAMRARAAVHMQDDDVCRECYRQLLPFAGTLAGVDSGSLFAGIVDDVLADLASALGDIDAEKRHRRGADAVRTRVATQLSAPGWMQLTYRSP</sequence>
<organism evidence="7 8">
    <name type="scientific">Rhodococcoides kyotonense</name>
    <dbReference type="NCBI Taxonomy" id="398843"/>
    <lineage>
        <taxon>Bacteria</taxon>
        <taxon>Bacillati</taxon>
        <taxon>Actinomycetota</taxon>
        <taxon>Actinomycetes</taxon>
        <taxon>Mycobacteriales</taxon>
        <taxon>Nocardiaceae</taxon>
        <taxon>Rhodococcoides</taxon>
    </lineage>
</organism>
<comment type="similarity">
    <text evidence="1">Belongs to the AfsR/DnrI/RedD regulatory family.</text>
</comment>
<dbReference type="AlphaFoldDB" id="A0A239G4M3"/>
<keyword evidence="8" id="KW-1185">Reference proteome</keyword>
<dbReference type="Proteomes" id="UP000198327">
    <property type="component" value="Unassembled WGS sequence"/>
</dbReference>
<dbReference type="OrthoDB" id="134712at2"/>
<protein>
    <submittedName>
        <fullName evidence="7">Transcriptional regulatory protein, C terminal</fullName>
    </submittedName>
</protein>
<feature type="domain" description="OmpR/PhoB-type" evidence="6">
    <location>
        <begin position="1"/>
        <end position="102"/>
    </location>
</feature>
<name>A0A239G4M3_9NOCA</name>
<dbReference type="GO" id="GO:0006355">
    <property type="term" value="P:regulation of DNA-templated transcription"/>
    <property type="evidence" value="ECO:0007669"/>
    <property type="project" value="InterPro"/>
</dbReference>